<protein>
    <submittedName>
        <fullName evidence="2">DUF2975 domain-containing protein</fullName>
    </submittedName>
</protein>
<dbReference type="AlphaFoldDB" id="A0A1D2LGI5"/>
<gene>
    <name evidence="2" type="ORF">CNY62_05695</name>
</gene>
<dbReference type="STRING" id="2756.BFR44_06105"/>
<dbReference type="RefSeq" id="WP_069119171.1">
    <property type="nucleotide sequence ID" value="NZ_CBCPIX010000003.1"/>
</dbReference>
<name>A0A1D2LGI5_BROTH</name>
<dbReference type="KEGG" id="bths:CNY62_05695"/>
<dbReference type="Proteomes" id="UP000243591">
    <property type="component" value="Chromosome"/>
</dbReference>
<organism evidence="2 3">
    <name type="scientific">Brochothrix thermosphacta</name>
    <name type="common">Microbacterium thermosphactum</name>
    <dbReference type="NCBI Taxonomy" id="2756"/>
    <lineage>
        <taxon>Bacteria</taxon>
        <taxon>Bacillati</taxon>
        <taxon>Bacillota</taxon>
        <taxon>Bacilli</taxon>
        <taxon>Bacillales</taxon>
        <taxon>Listeriaceae</taxon>
        <taxon>Brochothrix</taxon>
    </lineage>
</organism>
<reference evidence="2 3" key="1">
    <citation type="submission" date="2017-09" db="EMBL/GenBank/DDBJ databases">
        <title>Complete Genome Sequences of Two Strains of the Meat Spoilage Bacterium Brochothrix thermosphacta Isolated from Ground Chicken.</title>
        <authorList>
            <person name="Paoli G.C."/>
            <person name="Wijey C."/>
            <person name="Chen C.-Y."/>
            <person name="Nguyen L."/>
            <person name="Yan X."/>
            <person name="Irwin P.L."/>
        </authorList>
    </citation>
    <scope>NUCLEOTIDE SEQUENCE [LARGE SCALE GENOMIC DNA]</scope>
    <source>
        <strain evidence="2 3">BI</strain>
    </source>
</reference>
<feature type="transmembrane region" description="Helical" evidence="1">
    <location>
        <begin position="74"/>
        <end position="98"/>
    </location>
</feature>
<dbReference type="Pfam" id="PF11188">
    <property type="entry name" value="DUF2975"/>
    <property type="match status" value="1"/>
</dbReference>
<dbReference type="InterPro" id="IPR021354">
    <property type="entry name" value="DUF2975"/>
</dbReference>
<keyword evidence="1" id="KW-0812">Transmembrane</keyword>
<keyword evidence="3" id="KW-1185">Reference proteome</keyword>
<proteinExistence type="predicted"/>
<accession>A0A1D2LGI5</accession>
<sequence>MKRYKLLTAVLDVGFKILAIGVAFLSIIVVISTFTKKINLGKIEDFNMLNESFAVISFVSTIDNGKDYSVSMKIIYLIVMLMSALLLVAIFWLTSKIFQDLKKDFKPFKSVQVMRLHKIAVLVLCYAIAPQIMLSLLKTIILPGYSFEFGIDMTLFLAFIFFCLTEVMRHGVELQIESDETL</sequence>
<dbReference type="EMBL" id="CP023483">
    <property type="protein sequence ID" value="ATF25935.1"/>
    <property type="molecule type" value="Genomic_DNA"/>
</dbReference>
<feature type="transmembrane region" description="Helical" evidence="1">
    <location>
        <begin position="119"/>
        <end position="137"/>
    </location>
</feature>
<evidence type="ECO:0000313" key="2">
    <source>
        <dbReference type="EMBL" id="ATF25935.1"/>
    </source>
</evidence>
<evidence type="ECO:0000313" key="3">
    <source>
        <dbReference type="Proteomes" id="UP000243591"/>
    </source>
</evidence>
<keyword evidence="1" id="KW-1133">Transmembrane helix</keyword>
<evidence type="ECO:0000256" key="1">
    <source>
        <dbReference type="SAM" id="Phobius"/>
    </source>
</evidence>
<keyword evidence="1" id="KW-0472">Membrane</keyword>
<feature type="transmembrane region" description="Helical" evidence="1">
    <location>
        <begin position="13"/>
        <end position="34"/>
    </location>
</feature>
<feature type="transmembrane region" description="Helical" evidence="1">
    <location>
        <begin position="149"/>
        <end position="168"/>
    </location>
</feature>
<dbReference type="OrthoDB" id="1821132at2"/>